<evidence type="ECO:0000313" key="4">
    <source>
        <dbReference type="Proteomes" id="UP000623067"/>
    </source>
</evidence>
<proteinExistence type="inferred from homology"/>
<reference evidence="3" key="2">
    <citation type="submission" date="2020-09" db="EMBL/GenBank/DDBJ databases">
        <authorList>
            <person name="Sun Q."/>
            <person name="Zhou Y."/>
        </authorList>
    </citation>
    <scope>NUCLEOTIDE SEQUENCE</scope>
    <source>
        <strain evidence="3">CGMCC 1.15330</strain>
    </source>
</reference>
<sequence>MQISFGSKASRRADPSSGGGRDARLSRSLSGTNLERAGDYNLRTVLQAIRLGGDTTRVAIAQQTGLTAPTIANITGRLIDMGLVRNAGRIQGGRGQPALKLQINPDGAFGIGLNIDRDHLTLVTLDLAGQVRSRVTREIAFASPDDVVAFVTGSIDQLIVQGEVDRARILGVGVAIPDDLGRIALPHRPDGYDRWNAIDIAEMLSVLPWPVHCDNDAAAAALGEAEYGTAFDNPSFFYLLISAGLGGGPVIDRSYYRGANARSGEIGLMPDITGAPGATVQDTVSLSALLARLEEAGFERPGIADLGNEALAFSPVIEAWIGDAVRVLTAPLVAINCLLDPDAILIGGRLPVPLIERLAAGLTAALDAVPQPSRAAIMPAVMAQDAPAIGAAILPFLAHVLPSDSILIQSGR</sequence>
<comment type="similarity">
    <text evidence="1">Belongs to the ROK (NagC/XylR) family.</text>
</comment>
<dbReference type="Pfam" id="PF00480">
    <property type="entry name" value="ROK"/>
    <property type="match status" value="1"/>
</dbReference>
<dbReference type="Pfam" id="PF13412">
    <property type="entry name" value="HTH_24"/>
    <property type="match status" value="1"/>
</dbReference>
<evidence type="ECO:0000313" key="3">
    <source>
        <dbReference type="EMBL" id="GGB41876.1"/>
    </source>
</evidence>
<protein>
    <submittedName>
        <fullName evidence="3">Sugar kinase</fullName>
    </submittedName>
</protein>
<gene>
    <name evidence="3" type="ORF">GCM10011380_34150</name>
</gene>
<accession>A0A916WYA2</accession>
<dbReference type="SUPFAM" id="SSF53067">
    <property type="entry name" value="Actin-like ATPase domain"/>
    <property type="match status" value="1"/>
</dbReference>
<reference evidence="3" key="1">
    <citation type="journal article" date="2014" name="Int. J. Syst. Evol. Microbiol.">
        <title>Complete genome sequence of Corynebacterium casei LMG S-19264T (=DSM 44701T), isolated from a smear-ripened cheese.</title>
        <authorList>
            <consortium name="US DOE Joint Genome Institute (JGI-PGF)"/>
            <person name="Walter F."/>
            <person name="Albersmeier A."/>
            <person name="Kalinowski J."/>
            <person name="Ruckert C."/>
        </authorList>
    </citation>
    <scope>NUCLEOTIDE SEQUENCE</scope>
    <source>
        <strain evidence="3">CGMCC 1.15330</strain>
    </source>
</reference>
<dbReference type="EMBL" id="BMIH01000005">
    <property type="protein sequence ID" value="GGB41876.1"/>
    <property type="molecule type" value="Genomic_DNA"/>
</dbReference>
<dbReference type="Gene3D" id="1.10.10.10">
    <property type="entry name" value="Winged helix-like DNA-binding domain superfamily/Winged helix DNA-binding domain"/>
    <property type="match status" value="1"/>
</dbReference>
<dbReference type="InterPro" id="IPR043129">
    <property type="entry name" value="ATPase_NBD"/>
</dbReference>
<dbReference type="Gene3D" id="3.30.420.40">
    <property type="match status" value="2"/>
</dbReference>
<keyword evidence="3" id="KW-0418">Kinase</keyword>
<dbReference type="PANTHER" id="PTHR18964:SF149">
    <property type="entry name" value="BIFUNCTIONAL UDP-N-ACETYLGLUCOSAMINE 2-EPIMERASE_N-ACETYLMANNOSAMINE KINASE"/>
    <property type="match status" value="1"/>
</dbReference>
<keyword evidence="4" id="KW-1185">Reference proteome</keyword>
<dbReference type="InterPro" id="IPR036388">
    <property type="entry name" value="WH-like_DNA-bd_sf"/>
</dbReference>
<dbReference type="Proteomes" id="UP000623067">
    <property type="component" value="Unassembled WGS sequence"/>
</dbReference>
<dbReference type="RefSeq" id="WP_188660782.1">
    <property type="nucleotide sequence ID" value="NZ_BMIH01000005.1"/>
</dbReference>
<keyword evidence="3" id="KW-0808">Transferase</keyword>
<organism evidence="3 4">
    <name type="scientific">Sphingomonas metalli</name>
    <dbReference type="NCBI Taxonomy" id="1779358"/>
    <lineage>
        <taxon>Bacteria</taxon>
        <taxon>Pseudomonadati</taxon>
        <taxon>Pseudomonadota</taxon>
        <taxon>Alphaproteobacteria</taxon>
        <taxon>Sphingomonadales</taxon>
        <taxon>Sphingomonadaceae</taxon>
        <taxon>Sphingomonas</taxon>
    </lineage>
</organism>
<name>A0A916WYA2_9SPHN</name>
<evidence type="ECO:0000256" key="2">
    <source>
        <dbReference type="SAM" id="MobiDB-lite"/>
    </source>
</evidence>
<dbReference type="AlphaFoldDB" id="A0A916WYA2"/>
<feature type="region of interest" description="Disordered" evidence="2">
    <location>
        <begin position="1"/>
        <end position="30"/>
    </location>
</feature>
<evidence type="ECO:0000256" key="1">
    <source>
        <dbReference type="ARBA" id="ARBA00006479"/>
    </source>
</evidence>
<dbReference type="InterPro" id="IPR000600">
    <property type="entry name" value="ROK"/>
</dbReference>
<dbReference type="SUPFAM" id="SSF46785">
    <property type="entry name" value="Winged helix' DNA-binding domain"/>
    <property type="match status" value="1"/>
</dbReference>
<comment type="caution">
    <text evidence="3">The sequence shown here is derived from an EMBL/GenBank/DDBJ whole genome shotgun (WGS) entry which is preliminary data.</text>
</comment>
<dbReference type="InterPro" id="IPR036390">
    <property type="entry name" value="WH_DNA-bd_sf"/>
</dbReference>
<dbReference type="GO" id="GO:0016301">
    <property type="term" value="F:kinase activity"/>
    <property type="evidence" value="ECO:0007669"/>
    <property type="project" value="UniProtKB-KW"/>
</dbReference>
<dbReference type="PANTHER" id="PTHR18964">
    <property type="entry name" value="ROK (REPRESSOR, ORF, KINASE) FAMILY"/>
    <property type="match status" value="1"/>
</dbReference>